<gene>
    <name evidence="9" type="ORF">JOF29_002709</name>
</gene>
<dbReference type="PANTHER" id="PTHR30193:SF41">
    <property type="entry name" value="DIACETYLCHITOBIOSE UPTAKE SYSTEM PERMEASE PROTEIN NGCF"/>
    <property type="match status" value="1"/>
</dbReference>
<keyword evidence="5 7" id="KW-1133">Transmembrane helix</keyword>
<proteinExistence type="inferred from homology"/>
<reference evidence="9 10" key="1">
    <citation type="submission" date="2021-03" db="EMBL/GenBank/DDBJ databases">
        <title>Sequencing the genomes of 1000 actinobacteria strains.</title>
        <authorList>
            <person name="Klenk H.-P."/>
        </authorList>
    </citation>
    <scope>NUCLEOTIDE SEQUENCE [LARGE SCALE GENOMIC DNA]</scope>
    <source>
        <strain evidence="9 10">DSM 18824</strain>
    </source>
</reference>
<dbReference type="SUPFAM" id="SSF161098">
    <property type="entry name" value="MetI-like"/>
    <property type="match status" value="1"/>
</dbReference>
<dbReference type="PANTHER" id="PTHR30193">
    <property type="entry name" value="ABC TRANSPORTER PERMEASE PROTEIN"/>
    <property type="match status" value="1"/>
</dbReference>
<dbReference type="Proteomes" id="UP000755585">
    <property type="component" value="Unassembled WGS sequence"/>
</dbReference>
<dbReference type="PROSITE" id="PS50928">
    <property type="entry name" value="ABC_TM1"/>
    <property type="match status" value="1"/>
</dbReference>
<evidence type="ECO:0000256" key="6">
    <source>
        <dbReference type="ARBA" id="ARBA00023136"/>
    </source>
</evidence>
<evidence type="ECO:0000256" key="2">
    <source>
        <dbReference type="ARBA" id="ARBA00022448"/>
    </source>
</evidence>
<evidence type="ECO:0000256" key="4">
    <source>
        <dbReference type="ARBA" id="ARBA00022692"/>
    </source>
</evidence>
<feature type="transmembrane region" description="Helical" evidence="7">
    <location>
        <begin position="226"/>
        <end position="245"/>
    </location>
</feature>
<evidence type="ECO:0000256" key="7">
    <source>
        <dbReference type="RuleBase" id="RU363032"/>
    </source>
</evidence>
<evidence type="ECO:0000259" key="8">
    <source>
        <dbReference type="PROSITE" id="PS50928"/>
    </source>
</evidence>
<comment type="subcellular location">
    <subcellularLocation>
        <location evidence="1 7">Cell membrane</location>
        <topology evidence="1 7">Multi-pass membrane protein</topology>
    </subcellularLocation>
</comment>
<dbReference type="Pfam" id="PF00528">
    <property type="entry name" value="BPD_transp_1"/>
    <property type="match status" value="1"/>
</dbReference>
<dbReference type="RefSeq" id="WP_307863305.1">
    <property type="nucleotide sequence ID" value="NZ_BAAAVU010000013.1"/>
</dbReference>
<evidence type="ECO:0000256" key="3">
    <source>
        <dbReference type="ARBA" id="ARBA00022475"/>
    </source>
</evidence>
<dbReference type="InterPro" id="IPR035906">
    <property type="entry name" value="MetI-like_sf"/>
</dbReference>
<sequence>MSRTENRSSGLRHQAPPAPARPRRIRVDALIFGLPTILVFALFSWWPLLRGLALSFQHTNFLQTTWVGLENFNRVLSDPLLGQAVTNTAYFALLAALFGFPVPLLAATLIAEMRHSRQLATVLVFIPVILPPVVGILLWREFYDPGKDGLFNSLLGVAGIGPVAWLQDSITAMPSLVLMATWSAFGQGTVIFVAALMSIRSELYEAAEIDGASLLRRFWHITLPQLRTVVLVLLLLQIIGTLQVFTEPFLLTGGGPENKTMTVLLLIYNYAFVYGDFGAATALSLLLAVVLAAVSAGYLFATRKWSRT</sequence>
<feature type="transmembrane region" description="Helical" evidence="7">
    <location>
        <begin position="89"/>
        <end position="111"/>
    </location>
</feature>
<feature type="transmembrane region" description="Helical" evidence="7">
    <location>
        <begin position="277"/>
        <end position="301"/>
    </location>
</feature>
<evidence type="ECO:0000313" key="10">
    <source>
        <dbReference type="Proteomes" id="UP000755585"/>
    </source>
</evidence>
<feature type="transmembrane region" description="Helical" evidence="7">
    <location>
        <begin position="176"/>
        <end position="197"/>
    </location>
</feature>
<organism evidence="9 10">
    <name type="scientific">Kribbella aluminosa</name>
    <dbReference type="NCBI Taxonomy" id="416017"/>
    <lineage>
        <taxon>Bacteria</taxon>
        <taxon>Bacillati</taxon>
        <taxon>Actinomycetota</taxon>
        <taxon>Actinomycetes</taxon>
        <taxon>Propionibacteriales</taxon>
        <taxon>Kribbellaceae</taxon>
        <taxon>Kribbella</taxon>
    </lineage>
</organism>
<name>A0ABS4UJ92_9ACTN</name>
<protein>
    <submittedName>
        <fullName evidence="9">Multiple sugar transport system permease protein</fullName>
    </submittedName>
</protein>
<dbReference type="CDD" id="cd06261">
    <property type="entry name" value="TM_PBP2"/>
    <property type="match status" value="1"/>
</dbReference>
<dbReference type="InterPro" id="IPR000515">
    <property type="entry name" value="MetI-like"/>
</dbReference>
<feature type="transmembrane region" description="Helical" evidence="7">
    <location>
        <begin position="29"/>
        <end position="48"/>
    </location>
</feature>
<feature type="domain" description="ABC transmembrane type-1" evidence="8">
    <location>
        <begin position="85"/>
        <end position="298"/>
    </location>
</feature>
<keyword evidence="4 7" id="KW-0812">Transmembrane</keyword>
<comment type="caution">
    <text evidence="9">The sequence shown here is derived from an EMBL/GenBank/DDBJ whole genome shotgun (WGS) entry which is preliminary data.</text>
</comment>
<comment type="similarity">
    <text evidence="7">Belongs to the binding-protein-dependent transport system permease family.</text>
</comment>
<keyword evidence="3" id="KW-1003">Cell membrane</keyword>
<keyword evidence="2 7" id="KW-0813">Transport</keyword>
<evidence type="ECO:0000256" key="5">
    <source>
        <dbReference type="ARBA" id="ARBA00022989"/>
    </source>
</evidence>
<dbReference type="InterPro" id="IPR051393">
    <property type="entry name" value="ABC_transporter_permease"/>
</dbReference>
<dbReference type="EMBL" id="JAGINT010000001">
    <property type="protein sequence ID" value="MBP2351626.1"/>
    <property type="molecule type" value="Genomic_DNA"/>
</dbReference>
<evidence type="ECO:0000313" key="9">
    <source>
        <dbReference type="EMBL" id="MBP2351626.1"/>
    </source>
</evidence>
<feature type="transmembrane region" description="Helical" evidence="7">
    <location>
        <begin position="118"/>
        <end position="139"/>
    </location>
</feature>
<dbReference type="Gene3D" id="1.10.3720.10">
    <property type="entry name" value="MetI-like"/>
    <property type="match status" value="1"/>
</dbReference>
<evidence type="ECO:0000256" key="1">
    <source>
        <dbReference type="ARBA" id="ARBA00004651"/>
    </source>
</evidence>
<keyword evidence="10" id="KW-1185">Reference proteome</keyword>
<keyword evidence="6 7" id="KW-0472">Membrane</keyword>
<keyword evidence="9" id="KW-0762">Sugar transport</keyword>
<accession>A0ABS4UJ92</accession>